<dbReference type="GO" id="GO:0006508">
    <property type="term" value="P:proteolysis"/>
    <property type="evidence" value="ECO:0007669"/>
    <property type="project" value="InterPro"/>
</dbReference>
<proteinExistence type="predicted"/>
<feature type="domain" description="Peptidase C14 caspase" evidence="1">
    <location>
        <begin position="43"/>
        <end position="304"/>
    </location>
</feature>
<dbReference type="PANTHER" id="PTHR48104">
    <property type="entry name" value="METACASPASE-4"/>
    <property type="match status" value="1"/>
</dbReference>
<dbReference type="PIRSF" id="PIRSF007398">
    <property type="entry name" value="Sll0148_caspase"/>
    <property type="match status" value="1"/>
</dbReference>
<evidence type="ECO:0000259" key="2">
    <source>
        <dbReference type="Pfam" id="PF14326"/>
    </source>
</evidence>
<accession>A0AAU8JAF4</accession>
<evidence type="ECO:0000259" key="1">
    <source>
        <dbReference type="Pfam" id="PF00656"/>
    </source>
</evidence>
<dbReference type="EMBL" id="CP159837">
    <property type="protein sequence ID" value="XCM35686.1"/>
    <property type="molecule type" value="Genomic_DNA"/>
</dbReference>
<dbReference type="InterPro" id="IPR025493">
    <property type="entry name" value="DUF4384"/>
</dbReference>
<gene>
    <name evidence="3" type="ORF">ABWT76_004381</name>
</gene>
<dbReference type="AlphaFoldDB" id="A0AAU8JAF4"/>
<dbReference type="GO" id="GO:0005737">
    <property type="term" value="C:cytoplasm"/>
    <property type="evidence" value="ECO:0007669"/>
    <property type="project" value="TreeGrafter"/>
</dbReference>
<dbReference type="InterPro" id="IPR011600">
    <property type="entry name" value="Pept_C14_caspase"/>
</dbReference>
<dbReference type="InterPro" id="IPR011189">
    <property type="entry name" value="UCP_caspase_lke"/>
</dbReference>
<dbReference type="PANTHER" id="PTHR48104:SF30">
    <property type="entry name" value="METACASPASE-1"/>
    <property type="match status" value="1"/>
</dbReference>
<protein>
    <submittedName>
        <fullName evidence="3">Caspase family protein</fullName>
    </submittedName>
</protein>
<evidence type="ECO:0000313" key="3">
    <source>
        <dbReference type="EMBL" id="XCM35686.1"/>
    </source>
</evidence>
<organism evidence="3">
    <name type="scientific">Planktothricoides raciborskii GIHE-MW2</name>
    <dbReference type="NCBI Taxonomy" id="2792601"/>
    <lineage>
        <taxon>Bacteria</taxon>
        <taxon>Bacillati</taxon>
        <taxon>Cyanobacteriota</taxon>
        <taxon>Cyanophyceae</taxon>
        <taxon>Oscillatoriophycideae</taxon>
        <taxon>Oscillatoriales</taxon>
        <taxon>Oscillatoriaceae</taxon>
        <taxon>Planktothricoides</taxon>
    </lineage>
</organism>
<feature type="domain" description="DUF4384" evidence="2">
    <location>
        <begin position="590"/>
        <end position="681"/>
    </location>
</feature>
<dbReference type="Pfam" id="PF00656">
    <property type="entry name" value="Peptidase_C14"/>
    <property type="match status" value="1"/>
</dbReference>
<reference evidence="3" key="1">
    <citation type="submission" date="2024-07" db="EMBL/GenBank/DDBJ databases">
        <authorList>
            <person name="Kim Y.J."/>
            <person name="Jeong J.Y."/>
        </authorList>
    </citation>
    <scope>NUCLEOTIDE SEQUENCE</scope>
    <source>
        <strain evidence="3">GIHE-MW2</strain>
    </source>
</reference>
<dbReference type="GO" id="GO:0004197">
    <property type="term" value="F:cysteine-type endopeptidase activity"/>
    <property type="evidence" value="ECO:0007669"/>
    <property type="project" value="InterPro"/>
</dbReference>
<sequence length="759" mass="81655">MGLNRREFIQQISGLLAAFGMSETVLWQAGDRYYQALAQPTARKLALLVGINQYPGDISLSGAVTDVALQEELLKYRFGFQSSDILTLKNEQATRANIESAFMEHLINQASAADLVVFHFSGYGRCLKWESTEENPLSKNSLVPVDGGLSDASNASKLGVNDLLEETLWQLLAMLPTKRAIAVLDTSYTYPGSNFQGNLMIRSRPSPRTSQLTSEALAFQEKLKNQTSPTSNPQNIPALILSATSPNQVATEAKLQGFSAGLFTLALTQQLWLATPATSLQSSLQKVSCTVQELGGFLQQPQMVKPGVLLKSDSRILPITPGENNGLIPVLPSADGVIKSVEEGSKTAHLWLGGLPANILETYSANSIFSLVPPTNSPESSPTTLQIRVRDGLTAKAQLLDQSTTALEAGQLLQEAVRVLPRHLNLTVALDTELQRIERVDATSAFASMPNISTVLKGEQPADCLFGRVRQDALAQSALLSPGSASLILPQGSYGLFSVGQTLLVNTVGAGGEAVKLAAQRLTPYLEMLRAAKLIGLSANQGSSRLGVRVTLEKVTPEEKLLMQASTRRAPWPSPSEGSAVSGDSSILSLAVGSRIRYRIFNYSDRPIYSFLFGIHNSGSAIAFYPFPSQNQSAKSQPEIEQNLIQPGTTLTLPDDAVGSAWSINGTVGLAKTHLICSSSPFLQTFNALKPVMGSRGDGQGIITLQNPFKIAQAVLEDLHHASASNPPIGFSNWAGISDEFWALNVNHWATLSFIYRVI</sequence>
<dbReference type="InterPro" id="IPR050452">
    <property type="entry name" value="Metacaspase"/>
</dbReference>
<dbReference type="SUPFAM" id="SSF52129">
    <property type="entry name" value="Caspase-like"/>
    <property type="match status" value="1"/>
</dbReference>
<dbReference type="InterPro" id="IPR029030">
    <property type="entry name" value="Caspase-like_dom_sf"/>
</dbReference>
<dbReference type="RefSeq" id="WP_054470105.1">
    <property type="nucleotide sequence ID" value="NZ_CP159837.1"/>
</dbReference>
<dbReference type="Pfam" id="PF14326">
    <property type="entry name" value="DUF4384"/>
    <property type="match status" value="1"/>
</dbReference>
<dbReference type="Gene3D" id="3.40.50.1460">
    <property type="match status" value="1"/>
</dbReference>
<name>A0AAU8JAF4_9CYAN</name>